<dbReference type="InterPro" id="IPR001851">
    <property type="entry name" value="ABC_transp_permease"/>
</dbReference>
<reference evidence="7 8" key="1">
    <citation type="submission" date="2016-10" db="EMBL/GenBank/DDBJ databases">
        <authorList>
            <person name="de Groot N.N."/>
        </authorList>
    </citation>
    <scope>NUCLEOTIDE SEQUENCE [LARGE SCALE GENOMIC DNA]</scope>
    <source>
        <strain evidence="7 8">DSM 9179</strain>
    </source>
</reference>
<evidence type="ECO:0000256" key="1">
    <source>
        <dbReference type="ARBA" id="ARBA00004651"/>
    </source>
</evidence>
<feature type="transmembrane region" description="Helical" evidence="6">
    <location>
        <begin position="106"/>
        <end position="127"/>
    </location>
</feature>
<keyword evidence="2" id="KW-1003">Cell membrane</keyword>
<name>A0A1I0RAJ0_9FIRM</name>
<keyword evidence="7" id="KW-0762">Sugar transport</keyword>
<feature type="transmembrane region" description="Helical" evidence="6">
    <location>
        <begin position="186"/>
        <end position="204"/>
    </location>
</feature>
<dbReference type="STRING" id="99656.SAMN05421659_11367"/>
<feature type="transmembrane region" description="Helical" evidence="6">
    <location>
        <begin position="233"/>
        <end position="253"/>
    </location>
</feature>
<keyword evidence="5 6" id="KW-0472">Membrane</keyword>
<evidence type="ECO:0000313" key="8">
    <source>
        <dbReference type="Proteomes" id="UP000199701"/>
    </source>
</evidence>
<dbReference type="CDD" id="cd06580">
    <property type="entry name" value="TM_PBP1_transp_TpRbsC_like"/>
    <property type="match status" value="1"/>
</dbReference>
<evidence type="ECO:0000256" key="3">
    <source>
        <dbReference type="ARBA" id="ARBA00022692"/>
    </source>
</evidence>
<gene>
    <name evidence="7" type="ORF">SAMN05421659_11367</name>
</gene>
<feature type="transmembrane region" description="Helical" evidence="6">
    <location>
        <begin position="308"/>
        <end position="331"/>
    </location>
</feature>
<dbReference type="AlphaFoldDB" id="A0A1I0RAJ0"/>
<dbReference type="GO" id="GO:0022857">
    <property type="term" value="F:transmembrane transporter activity"/>
    <property type="evidence" value="ECO:0007669"/>
    <property type="project" value="InterPro"/>
</dbReference>
<keyword evidence="4 6" id="KW-1133">Transmembrane helix</keyword>
<evidence type="ECO:0000256" key="2">
    <source>
        <dbReference type="ARBA" id="ARBA00022475"/>
    </source>
</evidence>
<accession>A0A1I0RAJ0</accession>
<keyword evidence="8" id="KW-1185">Reference proteome</keyword>
<feature type="transmembrane region" description="Helical" evidence="6">
    <location>
        <begin position="273"/>
        <end position="296"/>
    </location>
</feature>
<evidence type="ECO:0000313" key="7">
    <source>
        <dbReference type="EMBL" id="SEW37728.1"/>
    </source>
</evidence>
<feature type="transmembrane region" description="Helical" evidence="6">
    <location>
        <begin position="7"/>
        <end position="31"/>
    </location>
</feature>
<organism evidence="7 8">
    <name type="scientific">[Clostridium] fimetarium</name>
    <dbReference type="NCBI Taxonomy" id="99656"/>
    <lineage>
        <taxon>Bacteria</taxon>
        <taxon>Bacillati</taxon>
        <taxon>Bacillota</taxon>
        <taxon>Clostridia</taxon>
        <taxon>Lachnospirales</taxon>
        <taxon>Lachnospiraceae</taxon>
    </lineage>
</organism>
<keyword evidence="3 6" id="KW-0812">Transmembrane</keyword>
<evidence type="ECO:0000256" key="6">
    <source>
        <dbReference type="SAM" id="Phobius"/>
    </source>
</evidence>
<dbReference type="GO" id="GO:0005886">
    <property type="term" value="C:plasma membrane"/>
    <property type="evidence" value="ECO:0007669"/>
    <property type="project" value="UniProtKB-SubCell"/>
</dbReference>
<dbReference type="PANTHER" id="PTHR47089:SF1">
    <property type="entry name" value="GUANOSINE ABC TRANSPORTER PERMEASE PROTEIN NUPP"/>
    <property type="match status" value="1"/>
</dbReference>
<dbReference type="PANTHER" id="PTHR47089">
    <property type="entry name" value="ABC TRANSPORTER, PERMEASE PROTEIN"/>
    <property type="match status" value="1"/>
</dbReference>
<evidence type="ECO:0000256" key="5">
    <source>
        <dbReference type="ARBA" id="ARBA00023136"/>
    </source>
</evidence>
<protein>
    <submittedName>
        <fullName evidence="7">Simple sugar transport system permease protein</fullName>
    </submittedName>
</protein>
<feature type="transmembrane region" description="Helical" evidence="6">
    <location>
        <begin position="139"/>
        <end position="158"/>
    </location>
</feature>
<dbReference type="RefSeq" id="WP_092455707.1">
    <property type="nucleotide sequence ID" value="NZ_FOJI01000013.1"/>
</dbReference>
<sequence>MNMKNKLIKILVPIISIVCSFIVGAILIASIGGDPVEAFSYLLKGAFGTTSNIGETFVKATPLIFTGLAATFAYKCGVFNLGAEGQFVMGAVASVWVSTTFLSVPAPLLLVLSLTSGVIAGGLWGLIPGILKIKRGLNEMIVSIMLNYIAVLFMGYLYSGPLRDGNLPQTAEVAVKLGRIFSGTRVHAGILIALVLTFVLYYFLFHTSFGFKLRAVGLNPTAAEYNGFPLKKLMLASFVISGAIAGLGGSVELHGTQFRLMSGFGVGYGFDGVAIALIGQLNPIGTVLVAYLFAVLRKGAITMQVGTGMPTSVIDIIQALVIVFAVAGSALTNLPKVKQFFTNISQKSKKEVE</sequence>
<keyword evidence="7" id="KW-0813">Transport</keyword>
<dbReference type="EMBL" id="FOJI01000013">
    <property type="protein sequence ID" value="SEW37728.1"/>
    <property type="molecule type" value="Genomic_DNA"/>
</dbReference>
<dbReference type="Pfam" id="PF02653">
    <property type="entry name" value="BPD_transp_2"/>
    <property type="match status" value="1"/>
</dbReference>
<evidence type="ECO:0000256" key="4">
    <source>
        <dbReference type="ARBA" id="ARBA00022989"/>
    </source>
</evidence>
<dbReference type="OrthoDB" id="45037at2"/>
<dbReference type="Proteomes" id="UP000199701">
    <property type="component" value="Unassembled WGS sequence"/>
</dbReference>
<proteinExistence type="predicted"/>
<comment type="subcellular location">
    <subcellularLocation>
        <location evidence="1">Cell membrane</location>
        <topology evidence="1">Multi-pass membrane protein</topology>
    </subcellularLocation>
</comment>